<name>A0A1Y1I742_KLENI</name>
<dbReference type="PANTHER" id="PTHR10870:SF0">
    <property type="entry name" value="CELL CYCLE CHECKPOINT PROTEIN RAD1"/>
    <property type="match status" value="1"/>
</dbReference>
<dbReference type="STRING" id="105231.A0A1Y1I742"/>
<sequence>MRRPSSGAAASSRGGGASEFELVCRLECVQGLVDALTSIKWKKQQDAICELSEHGMLIVVEESSCLQGKVYFRKELFKEYQYHANVRPRFGVSLTTLVDCLNTFASTAGTTALELRYPGTDMELILRLTDESRMCTDAEIRTRIPDSVPYDFSIDDDDANEPPVSFAVKSSALKDAFEDLEWPGSSIQIALNPEPPVVTFRGEGHGDLQIDFFYDSQTDLFIAFQCDRAASFWYKYKFLRATTANIPGSILKDNRGSKLTIDNRGLLKVQHIISIRQTAAQVQQNQDSSLDGRMTDQSSRISYVEFYVLPDEEPVDVN</sequence>
<dbReference type="GO" id="GO:0030896">
    <property type="term" value="C:checkpoint clamp complex"/>
    <property type="evidence" value="ECO:0000318"/>
    <property type="project" value="GO_Central"/>
</dbReference>
<comment type="subcellular location">
    <subcellularLocation>
        <location evidence="1">Nucleus</location>
    </subcellularLocation>
</comment>
<dbReference type="Pfam" id="PF02144">
    <property type="entry name" value="Rad1"/>
    <property type="match status" value="1"/>
</dbReference>
<evidence type="ECO:0000313" key="6">
    <source>
        <dbReference type="EMBL" id="GAQ86775.1"/>
    </source>
</evidence>
<dbReference type="Proteomes" id="UP000054558">
    <property type="component" value="Unassembled WGS sequence"/>
</dbReference>
<protein>
    <submittedName>
        <fullName evidence="6">Repair protein Rad1</fullName>
    </submittedName>
</protein>
<proteinExistence type="inferred from homology"/>
<dbReference type="InterPro" id="IPR046938">
    <property type="entry name" value="DNA_clamp_sf"/>
</dbReference>
<dbReference type="AlphaFoldDB" id="A0A1Y1I742"/>
<dbReference type="PRINTS" id="PR01246">
    <property type="entry name" value="RAD1REPAIR"/>
</dbReference>
<keyword evidence="5" id="KW-0539">Nucleus</keyword>
<keyword evidence="7" id="KW-1185">Reference proteome</keyword>
<evidence type="ECO:0000256" key="4">
    <source>
        <dbReference type="ARBA" id="ARBA00023204"/>
    </source>
</evidence>
<dbReference type="FunFam" id="3.70.10.10:FF:000011">
    <property type="entry name" value="Damaged DNA binding protein"/>
    <property type="match status" value="1"/>
</dbReference>
<dbReference type="CDD" id="cd00577">
    <property type="entry name" value="PCNA"/>
    <property type="match status" value="1"/>
</dbReference>
<keyword evidence="3" id="KW-0227">DNA damage</keyword>
<dbReference type="PANTHER" id="PTHR10870">
    <property type="entry name" value="CELL CYCLE CHECKPOINT PROTEIN RAD1"/>
    <property type="match status" value="1"/>
</dbReference>
<evidence type="ECO:0000256" key="5">
    <source>
        <dbReference type="ARBA" id="ARBA00023242"/>
    </source>
</evidence>
<evidence type="ECO:0000256" key="3">
    <source>
        <dbReference type="ARBA" id="ARBA00022763"/>
    </source>
</evidence>
<dbReference type="PRINTS" id="PR01245">
    <property type="entry name" value="RAD1REC1"/>
</dbReference>
<accession>A0A1Y1I742</accession>
<keyword evidence="4" id="KW-0234">DNA repair</keyword>
<evidence type="ECO:0000256" key="2">
    <source>
        <dbReference type="ARBA" id="ARBA00010991"/>
    </source>
</evidence>
<dbReference type="OMA" id="TIEIRYP"/>
<dbReference type="InterPro" id="IPR003021">
    <property type="entry name" value="Rad1_Rec1_Rad17"/>
</dbReference>
<reference evidence="6 7" key="1">
    <citation type="journal article" date="2014" name="Nat. Commun.">
        <title>Klebsormidium flaccidum genome reveals primary factors for plant terrestrial adaptation.</title>
        <authorList>
            <person name="Hori K."/>
            <person name="Maruyama F."/>
            <person name="Fujisawa T."/>
            <person name="Togashi T."/>
            <person name="Yamamoto N."/>
            <person name="Seo M."/>
            <person name="Sato S."/>
            <person name="Yamada T."/>
            <person name="Mori H."/>
            <person name="Tajima N."/>
            <person name="Moriyama T."/>
            <person name="Ikeuchi M."/>
            <person name="Watanabe M."/>
            <person name="Wada H."/>
            <person name="Kobayashi K."/>
            <person name="Saito M."/>
            <person name="Masuda T."/>
            <person name="Sasaki-Sekimoto Y."/>
            <person name="Mashiguchi K."/>
            <person name="Awai K."/>
            <person name="Shimojima M."/>
            <person name="Masuda S."/>
            <person name="Iwai M."/>
            <person name="Nobusawa T."/>
            <person name="Narise T."/>
            <person name="Kondo S."/>
            <person name="Saito H."/>
            <person name="Sato R."/>
            <person name="Murakawa M."/>
            <person name="Ihara Y."/>
            <person name="Oshima-Yamada Y."/>
            <person name="Ohtaka K."/>
            <person name="Satoh M."/>
            <person name="Sonobe K."/>
            <person name="Ishii M."/>
            <person name="Ohtani R."/>
            <person name="Kanamori-Sato M."/>
            <person name="Honoki R."/>
            <person name="Miyazaki D."/>
            <person name="Mochizuki H."/>
            <person name="Umetsu J."/>
            <person name="Higashi K."/>
            <person name="Shibata D."/>
            <person name="Kamiya Y."/>
            <person name="Sato N."/>
            <person name="Nakamura Y."/>
            <person name="Tabata S."/>
            <person name="Ida S."/>
            <person name="Kurokawa K."/>
            <person name="Ohta H."/>
        </authorList>
    </citation>
    <scope>NUCLEOTIDE SEQUENCE [LARGE SCALE GENOMIC DNA]</scope>
    <source>
        <strain evidence="6 7">NIES-2285</strain>
    </source>
</reference>
<dbReference type="GO" id="GO:0000077">
    <property type="term" value="P:DNA damage checkpoint signaling"/>
    <property type="evidence" value="ECO:0000318"/>
    <property type="project" value="GO_Central"/>
</dbReference>
<evidence type="ECO:0000313" key="7">
    <source>
        <dbReference type="Proteomes" id="UP000054558"/>
    </source>
</evidence>
<organism evidence="6 7">
    <name type="scientific">Klebsormidium nitens</name>
    <name type="common">Green alga</name>
    <name type="synonym">Ulothrix nitens</name>
    <dbReference type="NCBI Taxonomy" id="105231"/>
    <lineage>
        <taxon>Eukaryota</taxon>
        <taxon>Viridiplantae</taxon>
        <taxon>Streptophyta</taxon>
        <taxon>Klebsormidiophyceae</taxon>
        <taxon>Klebsormidiales</taxon>
        <taxon>Klebsormidiaceae</taxon>
        <taxon>Klebsormidium</taxon>
    </lineage>
</organism>
<dbReference type="SUPFAM" id="SSF55979">
    <property type="entry name" value="DNA clamp"/>
    <property type="match status" value="1"/>
</dbReference>
<comment type="similarity">
    <text evidence="2">Belongs to the rad1 family.</text>
</comment>
<dbReference type="Gene3D" id="3.70.10.10">
    <property type="match status" value="1"/>
</dbReference>
<gene>
    <name evidence="6" type="ORF">KFL_003100120</name>
</gene>
<dbReference type="EMBL" id="DF237259">
    <property type="protein sequence ID" value="GAQ86775.1"/>
    <property type="molecule type" value="Genomic_DNA"/>
</dbReference>
<dbReference type="GO" id="GO:0006281">
    <property type="term" value="P:DNA repair"/>
    <property type="evidence" value="ECO:0000318"/>
    <property type="project" value="GO_Central"/>
</dbReference>
<dbReference type="OrthoDB" id="337581at2759"/>
<evidence type="ECO:0000256" key="1">
    <source>
        <dbReference type="ARBA" id="ARBA00004123"/>
    </source>
</evidence>
<dbReference type="InterPro" id="IPR003011">
    <property type="entry name" value="Cell_cycle_checkpoint_Rad1"/>
</dbReference>